<dbReference type="OrthoDB" id="42382at2759"/>
<evidence type="ECO:0000313" key="2">
    <source>
        <dbReference type="EMBL" id="KAJ7335259.1"/>
    </source>
</evidence>
<feature type="region of interest" description="Disordered" evidence="1">
    <location>
        <begin position="225"/>
        <end position="252"/>
    </location>
</feature>
<protein>
    <submittedName>
        <fullName evidence="2">Uncharacterized protein</fullName>
    </submittedName>
</protein>
<evidence type="ECO:0000256" key="1">
    <source>
        <dbReference type="SAM" id="MobiDB-lite"/>
    </source>
</evidence>
<name>A0A9Q0Y1C9_9SAUR</name>
<evidence type="ECO:0000313" key="3">
    <source>
        <dbReference type="Proteomes" id="UP001142489"/>
    </source>
</evidence>
<proteinExistence type="predicted"/>
<keyword evidence="3" id="KW-1185">Reference proteome</keyword>
<dbReference type="AlphaFoldDB" id="A0A9Q0Y1C9"/>
<feature type="region of interest" description="Disordered" evidence="1">
    <location>
        <begin position="98"/>
        <end position="136"/>
    </location>
</feature>
<gene>
    <name evidence="2" type="ORF">JRQ81_013200</name>
</gene>
<reference evidence="2" key="1">
    <citation type="journal article" date="2023" name="DNA Res.">
        <title>Chromosome-level genome assembly of Phrynocephalus forsythii using third-generation DNA sequencing and Hi-C analysis.</title>
        <authorList>
            <person name="Qi Y."/>
            <person name="Zhao W."/>
            <person name="Zhao Y."/>
            <person name="Niu C."/>
            <person name="Cao S."/>
            <person name="Zhang Y."/>
        </authorList>
    </citation>
    <scope>NUCLEOTIDE SEQUENCE</scope>
    <source>
        <tissue evidence="2">Muscle</tissue>
    </source>
</reference>
<feature type="region of interest" description="Disordered" evidence="1">
    <location>
        <begin position="58"/>
        <end position="84"/>
    </location>
</feature>
<organism evidence="2 3">
    <name type="scientific">Phrynocephalus forsythii</name>
    <dbReference type="NCBI Taxonomy" id="171643"/>
    <lineage>
        <taxon>Eukaryota</taxon>
        <taxon>Metazoa</taxon>
        <taxon>Chordata</taxon>
        <taxon>Craniata</taxon>
        <taxon>Vertebrata</taxon>
        <taxon>Euteleostomi</taxon>
        <taxon>Lepidosauria</taxon>
        <taxon>Squamata</taxon>
        <taxon>Bifurcata</taxon>
        <taxon>Unidentata</taxon>
        <taxon>Episquamata</taxon>
        <taxon>Toxicofera</taxon>
        <taxon>Iguania</taxon>
        <taxon>Acrodonta</taxon>
        <taxon>Agamidae</taxon>
        <taxon>Agaminae</taxon>
        <taxon>Phrynocephalus</taxon>
    </lineage>
</organism>
<dbReference type="PANTHER" id="PTHR11324">
    <property type="entry name" value="IL16-RELATED"/>
    <property type="match status" value="1"/>
</dbReference>
<dbReference type="Proteomes" id="UP001142489">
    <property type="component" value="Unassembled WGS sequence"/>
</dbReference>
<dbReference type="EMBL" id="JAPFRF010000004">
    <property type="protein sequence ID" value="KAJ7335259.1"/>
    <property type="molecule type" value="Genomic_DNA"/>
</dbReference>
<feature type="region of interest" description="Disordered" evidence="1">
    <location>
        <begin position="288"/>
        <end position="327"/>
    </location>
</feature>
<sequence length="327" mass="36096">MDTQNSLLNCHGTLRGRGAVTVYRGAPVDRPLVCGACLLTSMVCFKRCFSCCFRKKPDDNDADKSPDSTTAEGPKENCPSPTLGGGIFKYRSRSQATKESSQCDTPGSGSNSASLINKSRETETQDVSFSDSPKGARTAFQRQRRVVFYIGDSSDEDDFARQEGLRIQETGRSKEQRKSEGNCDITIATIPVEGGDANRERDVATSAHNDSVARGFRDLAERALEHPEESPFLPARSPDHASMPETHPGHLSLKDFQEAPLDSKRSPKLEHKAVTQVKSLISIEYHGISRHKNEEHSACSRPSGRVSPMSRRAKRRKVFLERTTVKP</sequence>
<feature type="compositionally biased region" description="Basic and acidic residues" evidence="1">
    <location>
        <begin position="318"/>
        <end position="327"/>
    </location>
</feature>
<feature type="compositionally biased region" description="Polar residues" evidence="1">
    <location>
        <begin position="98"/>
        <end position="117"/>
    </location>
</feature>
<comment type="caution">
    <text evidence="2">The sequence shown here is derived from an EMBL/GenBank/DDBJ whole genome shotgun (WGS) entry which is preliminary data.</text>
</comment>
<dbReference type="PANTHER" id="PTHR11324:SF16">
    <property type="entry name" value="PDZ DOMAIN-CONTAINING PROTEIN 2"/>
    <property type="match status" value="1"/>
</dbReference>
<accession>A0A9Q0Y1C9</accession>